<dbReference type="RefSeq" id="WP_170121300.1">
    <property type="nucleotide sequence ID" value="NZ_PVTG01000006.1"/>
</dbReference>
<dbReference type="Pfam" id="PF00535">
    <property type="entry name" value="Glycos_transf_2"/>
    <property type="match status" value="1"/>
</dbReference>
<dbReference type="EMBL" id="PVTG01000006">
    <property type="protein sequence ID" value="PRY49343.1"/>
    <property type="molecule type" value="Genomic_DNA"/>
</dbReference>
<dbReference type="InterPro" id="IPR029044">
    <property type="entry name" value="Nucleotide-diphossugar_trans"/>
</dbReference>
<keyword evidence="2 4" id="KW-0808">Transferase</keyword>
<organism evidence="4 5">
    <name type="scientific">Geodermatophilus tzadiensis</name>
    <dbReference type="NCBI Taxonomy" id="1137988"/>
    <lineage>
        <taxon>Bacteria</taxon>
        <taxon>Bacillati</taxon>
        <taxon>Actinomycetota</taxon>
        <taxon>Actinomycetes</taxon>
        <taxon>Geodermatophilales</taxon>
        <taxon>Geodermatophilaceae</taxon>
        <taxon>Geodermatophilus</taxon>
    </lineage>
</organism>
<dbReference type="SUPFAM" id="SSF53448">
    <property type="entry name" value="Nucleotide-diphospho-sugar transferases"/>
    <property type="match status" value="1"/>
</dbReference>
<dbReference type="PANTHER" id="PTHR12526">
    <property type="entry name" value="GLYCOSYLTRANSFERASE"/>
    <property type="match status" value="1"/>
</dbReference>
<dbReference type="Gene3D" id="3.40.50.2000">
    <property type="entry name" value="Glycogen Phosphorylase B"/>
    <property type="match status" value="2"/>
</dbReference>
<reference evidence="4 5" key="1">
    <citation type="submission" date="2018-03" db="EMBL/GenBank/DDBJ databases">
        <title>Genomic Encyclopedia of Archaeal and Bacterial Type Strains, Phase II (KMG-II): from individual species to whole genera.</title>
        <authorList>
            <person name="Goeker M."/>
        </authorList>
    </citation>
    <scope>NUCLEOTIDE SEQUENCE [LARGE SCALE GENOMIC DNA]</scope>
    <source>
        <strain evidence="4 5">DSM 45416</strain>
    </source>
</reference>
<keyword evidence="1" id="KW-0328">Glycosyltransferase</keyword>
<protein>
    <submittedName>
        <fullName evidence="4">GT2 family glycosyltransferase</fullName>
    </submittedName>
</protein>
<dbReference type="Proteomes" id="UP000239210">
    <property type="component" value="Unassembled WGS sequence"/>
</dbReference>
<evidence type="ECO:0000256" key="2">
    <source>
        <dbReference type="ARBA" id="ARBA00022679"/>
    </source>
</evidence>
<dbReference type="PANTHER" id="PTHR12526:SF510">
    <property type="entry name" value="D-INOSITOL 3-PHOSPHATE GLYCOSYLTRANSFERASE"/>
    <property type="match status" value="1"/>
</dbReference>
<comment type="caution">
    <text evidence="4">The sequence shown here is derived from an EMBL/GenBank/DDBJ whole genome shotgun (WGS) entry which is preliminary data.</text>
</comment>
<dbReference type="InterPro" id="IPR001173">
    <property type="entry name" value="Glyco_trans_2-like"/>
</dbReference>
<sequence>MTVEAPLVAEAGAAPPTAARWAGPLGVVVVNYGSSALLRRNLVPLGRTGLPVVVVDNLSTPEERRAVTGLAAEEGWELVALPDNRGFGAGVNAGVAAARAQGCTTVLLLNPDAVVERDVVDRLAERSLADPLALLSPRIVDSAGGVYFAGSRLRLRDGRTGRRAADPAAPATVREWLTGACLVVHGTLFDLLGGLDDSYFLYWEDVDLSYRAQLAGGRTVLCDDLVAVHDEGGTQHRRGTAKSDLYYYWNCRNRLAFAARHLGRRAMLGWLLRTPAAGWEVVLRGGRRQLLHSPRPLLAAARGSLAGAALVVRAVLRPAARHRRPPVLVVHPGADLYGADRMLLESVDALRSEFDVTVAVPGPGPLVGALEARGVRVVRCPMPVLRNAALRPRGAVRLAADAVRGVLPALRLVRRHGAAGVYVNTVTVPTWPLLARLARRPCVVHVHEAERSLPGPLRRALALSPALATRVLVNSGFTHEVLTEVAPRLHRRSTVLHNAVRGPAAPVPARPRPHDPVRLLFVGRLSPRKGPQVAVAALADLVARGVDARLDLVGSVFPGYEWFEAELRAQVVAAGVADRVAFLGFRPDVAPALAAADVVLVPSVAEESFGNAAVEAVLAARPLVVSDSSGLREAVAGFGSVQVVAPGRPAAWADAVERLLADWPRVRDLAVADAAEARRRHAPERYRAGLVATVAALTGAPGRPSPARAVPGPRRSA</sequence>
<evidence type="ECO:0000313" key="5">
    <source>
        <dbReference type="Proteomes" id="UP000239210"/>
    </source>
</evidence>
<accession>A0A2T0TUL4</accession>
<gene>
    <name evidence="4" type="ORF">LY71_106120</name>
</gene>
<evidence type="ECO:0000256" key="1">
    <source>
        <dbReference type="ARBA" id="ARBA00022676"/>
    </source>
</evidence>
<evidence type="ECO:0000313" key="4">
    <source>
        <dbReference type="EMBL" id="PRY49343.1"/>
    </source>
</evidence>
<dbReference type="SUPFAM" id="SSF53756">
    <property type="entry name" value="UDP-Glycosyltransferase/glycogen phosphorylase"/>
    <property type="match status" value="1"/>
</dbReference>
<name>A0A2T0TUL4_9ACTN</name>
<keyword evidence="5" id="KW-1185">Reference proteome</keyword>
<dbReference type="GO" id="GO:0016757">
    <property type="term" value="F:glycosyltransferase activity"/>
    <property type="evidence" value="ECO:0007669"/>
    <property type="project" value="UniProtKB-KW"/>
</dbReference>
<dbReference type="AlphaFoldDB" id="A0A2T0TUL4"/>
<feature type="domain" description="Glycosyltransferase 2-like" evidence="3">
    <location>
        <begin position="27"/>
        <end position="152"/>
    </location>
</feature>
<proteinExistence type="predicted"/>
<evidence type="ECO:0000259" key="3">
    <source>
        <dbReference type="Pfam" id="PF00535"/>
    </source>
</evidence>
<dbReference type="Gene3D" id="3.90.550.10">
    <property type="entry name" value="Spore Coat Polysaccharide Biosynthesis Protein SpsA, Chain A"/>
    <property type="match status" value="1"/>
</dbReference>
<dbReference type="Pfam" id="PF13692">
    <property type="entry name" value="Glyco_trans_1_4"/>
    <property type="match status" value="1"/>
</dbReference>
<dbReference type="CDD" id="cd03801">
    <property type="entry name" value="GT4_PimA-like"/>
    <property type="match status" value="1"/>
</dbReference>